<dbReference type="InterPro" id="IPR051539">
    <property type="entry name" value="T4SS-coupling_protein"/>
</dbReference>
<dbReference type="OrthoDB" id="9759295at2"/>
<evidence type="ECO:0000256" key="1">
    <source>
        <dbReference type="ARBA" id="ARBA00004651"/>
    </source>
</evidence>
<dbReference type="PANTHER" id="PTHR37937">
    <property type="entry name" value="CONJUGATIVE TRANSFER: DNA TRANSPORT"/>
    <property type="match status" value="1"/>
</dbReference>
<dbReference type="Pfam" id="PF02534">
    <property type="entry name" value="T4SS-DNA_transf"/>
    <property type="match status" value="1"/>
</dbReference>
<dbReference type="Gene3D" id="3.40.50.300">
    <property type="entry name" value="P-loop containing nucleotide triphosphate hydrolases"/>
    <property type="match status" value="1"/>
</dbReference>
<keyword evidence="8" id="KW-1185">Reference proteome</keyword>
<keyword evidence="4" id="KW-0812">Transmembrane</keyword>
<dbReference type="AlphaFoldDB" id="A0A2G1QGQ8"/>
<reference evidence="7 8" key="1">
    <citation type="submission" date="2017-10" db="EMBL/GenBank/DDBJ databases">
        <title>Sedimentibacterium mangrovi gen. nov., sp. nov., a novel member of family Phyllobacteriacea isolated from mangrove sediment.</title>
        <authorList>
            <person name="Liao H."/>
            <person name="Tian Y."/>
        </authorList>
    </citation>
    <scope>NUCLEOTIDE SEQUENCE [LARGE SCALE GENOMIC DNA]</scope>
    <source>
        <strain evidence="7 8">X9-2-2</strain>
    </source>
</reference>
<comment type="similarity">
    <text evidence="2">Belongs to the VirD4/TraG family.</text>
</comment>
<protein>
    <submittedName>
        <fullName evidence="7">Transporter</fullName>
    </submittedName>
</protein>
<dbReference type="InterPro" id="IPR027417">
    <property type="entry name" value="P-loop_NTPase"/>
</dbReference>
<organism evidence="7 8">
    <name type="scientific">Zhengella mangrovi</name>
    <dbReference type="NCBI Taxonomy" id="1982044"/>
    <lineage>
        <taxon>Bacteria</taxon>
        <taxon>Pseudomonadati</taxon>
        <taxon>Pseudomonadota</taxon>
        <taxon>Alphaproteobacteria</taxon>
        <taxon>Hyphomicrobiales</taxon>
        <taxon>Notoacmeibacteraceae</taxon>
        <taxon>Zhengella</taxon>
    </lineage>
</organism>
<evidence type="ECO:0000256" key="4">
    <source>
        <dbReference type="ARBA" id="ARBA00022692"/>
    </source>
</evidence>
<name>A0A2G1QGQ8_9HYPH</name>
<dbReference type="GO" id="GO:0005886">
    <property type="term" value="C:plasma membrane"/>
    <property type="evidence" value="ECO:0007669"/>
    <property type="project" value="UniProtKB-SubCell"/>
</dbReference>
<evidence type="ECO:0000256" key="6">
    <source>
        <dbReference type="ARBA" id="ARBA00023136"/>
    </source>
</evidence>
<comment type="subcellular location">
    <subcellularLocation>
        <location evidence="1">Cell membrane</location>
        <topology evidence="1">Multi-pass membrane protein</topology>
    </subcellularLocation>
</comment>
<dbReference type="RefSeq" id="WP_099308722.1">
    <property type="nucleotide sequence ID" value="NZ_PDVP01000026.1"/>
</dbReference>
<dbReference type="Proteomes" id="UP000221168">
    <property type="component" value="Unassembled WGS sequence"/>
</dbReference>
<proteinExistence type="inferred from homology"/>
<dbReference type="SUPFAM" id="SSF52540">
    <property type="entry name" value="P-loop containing nucleoside triphosphate hydrolases"/>
    <property type="match status" value="1"/>
</dbReference>
<keyword evidence="6" id="KW-0472">Membrane</keyword>
<dbReference type="InterPro" id="IPR003688">
    <property type="entry name" value="TraG/VirD4"/>
</dbReference>
<dbReference type="EMBL" id="PDVP01000026">
    <property type="protein sequence ID" value="PHP64695.1"/>
    <property type="molecule type" value="Genomic_DNA"/>
</dbReference>
<dbReference type="PANTHER" id="PTHR37937:SF1">
    <property type="entry name" value="CONJUGATIVE TRANSFER: DNA TRANSPORT"/>
    <property type="match status" value="1"/>
</dbReference>
<evidence type="ECO:0000256" key="3">
    <source>
        <dbReference type="ARBA" id="ARBA00022475"/>
    </source>
</evidence>
<keyword evidence="5" id="KW-1133">Transmembrane helix</keyword>
<keyword evidence="3" id="KW-1003">Cell membrane</keyword>
<evidence type="ECO:0000313" key="7">
    <source>
        <dbReference type="EMBL" id="PHP64695.1"/>
    </source>
</evidence>
<comment type="caution">
    <text evidence="7">The sequence shown here is derived from an EMBL/GenBank/DDBJ whole genome shotgun (WGS) entry which is preliminary data.</text>
</comment>
<evidence type="ECO:0000256" key="5">
    <source>
        <dbReference type="ARBA" id="ARBA00022989"/>
    </source>
</evidence>
<dbReference type="CDD" id="cd01127">
    <property type="entry name" value="TrwB_TraG_TraD_VirD4"/>
    <property type="match status" value="2"/>
</dbReference>
<sequence length="578" mass="64305">MGNDFDIFGDAKKTWGTISQGAKIGWKLGRSWGAERWRKQVEPELGSEVADAVAQAVKAGRNPAPIIERARKEKAEREERERLLASPPPLYGSARWAEPLDLQENLKGREAFDNPSSILLGAMEATEPSYPSPGFVHWDREGHLLTLAPSRQGKAVTVIVPNLLRYRGSAIVLDPKGELYEMTSKWRAENVGPVYRIAPFDNEDPTKAGWVSHGFNPLACVRSQAEARLLAELLFPRDPNASEFFSDDAATFLTGLMMFILKKAPPEKRNLATVIEYALHPLPKFKATLQYMASSGVPAAENAANAILGKNEERGLPTFRDTLNSKLGLWGDPDLMETLRKSDVDFASLKERPATVYVDIPFKLITPYSPWLRVLFKAALEEMTRSRDKPEIQTLFVLDEFLALGPFPEFRDAIRTHAGSGVRLWFFLQDMGTLEYTYPNGGWKPFLNCAVRQFFGTDDPDTGALIGKYLGTKTEAFRSTNSGTNISAQQGDMFGDGGGSGVNFSSGESIQFTGRPLLHPDEVMDLLSDWKGDGWRYGIVHMRGPRPIKVRLTTWDKSETCKSRIGTYIPSPAKTEKP</sequence>
<accession>A0A2G1QGQ8</accession>
<evidence type="ECO:0000313" key="8">
    <source>
        <dbReference type="Proteomes" id="UP000221168"/>
    </source>
</evidence>
<evidence type="ECO:0000256" key="2">
    <source>
        <dbReference type="ARBA" id="ARBA00008806"/>
    </source>
</evidence>
<gene>
    <name evidence="7" type="ORF">CSC94_22985</name>
</gene>